<keyword evidence="1" id="KW-0472">Membrane</keyword>
<organism evidence="2 3">
    <name type="scientific">Capnocytophaga leadbetteri</name>
    <dbReference type="NCBI Taxonomy" id="327575"/>
    <lineage>
        <taxon>Bacteria</taxon>
        <taxon>Pseudomonadati</taxon>
        <taxon>Bacteroidota</taxon>
        <taxon>Flavobacteriia</taxon>
        <taxon>Flavobacteriales</taxon>
        <taxon>Flavobacteriaceae</taxon>
        <taxon>Capnocytophaga</taxon>
    </lineage>
</organism>
<dbReference type="PANTHER" id="PTHR37804:SF1">
    <property type="entry name" value="CDAA REGULATORY PROTEIN CDAR"/>
    <property type="match status" value="1"/>
</dbReference>
<accession>A0A250F8X2</accession>
<evidence type="ECO:0008006" key="4">
    <source>
        <dbReference type="Google" id="ProtNLM"/>
    </source>
</evidence>
<keyword evidence="1" id="KW-1133">Transmembrane helix</keyword>
<keyword evidence="1" id="KW-0812">Transmembrane</keyword>
<dbReference type="PANTHER" id="PTHR37804">
    <property type="entry name" value="CDAA REGULATORY PROTEIN CDAR"/>
    <property type="match status" value="1"/>
</dbReference>
<dbReference type="InterPro" id="IPR053154">
    <property type="entry name" value="c-di-AMP_regulator"/>
</dbReference>
<reference evidence="3" key="1">
    <citation type="submission" date="2017-06" db="EMBL/GenBank/DDBJ databases">
        <title>Capnocytophaga spp. assemblies.</title>
        <authorList>
            <person name="Gulvik C.A."/>
        </authorList>
    </citation>
    <scope>NUCLEOTIDE SEQUENCE [LARGE SCALE GENOMIC DNA]</scope>
    <source>
        <strain evidence="3">H6253</strain>
    </source>
</reference>
<evidence type="ECO:0000256" key="1">
    <source>
        <dbReference type="SAM" id="Phobius"/>
    </source>
</evidence>
<evidence type="ECO:0000313" key="3">
    <source>
        <dbReference type="Proteomes" id="UP000217276"/>
    </source>
</evidence>
<name>A0A250F8X2_9FLAO</name>
<evidence type="ECO:0000313" key="2">
    <source>
        <dbReference type="EMBL" id="ATA81570.1"/>
    </source>
</evidence>
<feature type="transmembrane region" description="Helical" evidence="1">
    <location>
        <begin position="12"/>
        <end position="30"/>
    </location>
</feature>
<dbReference type="Gene3D" id="2.170.120.30">
    <property type="match status" value="1"/>
</dbReference>
<sequence>MKRIRIFLKDSRTLTFVVCVLLSAFLWSLIRLSKNLLREVSVPVVVTNLPAHQVLMPSAPNAIKLLVEGNGFTLLKTYSQNEALSVDYTDLKHIEGAQYCLSKSTREKLTNTYLSNFKIRSVVSDTLTLLLEKKVSKKIPVLMQLNVEYAKEYQLTELRITPDSVTAYGSQKAIDTLTQVTFQYTKKKHIKDNFSKNYSLKNTKYITYDLHTIKMEAFVDKVSEQLLKVPVQVVNVPKDSQVKVFPNEITVLCTGDLSILKALTPNDIQATADFAKAEGSSISLQLSTQKKRMKISFFGEEKVDFLIRKE</sequence>
<dbReference type="Proteomes" id="UP000217276">
    <property type="component" value="Chromosome"/>
</dbReference>
<keyword evidence="3" id="KW-1185">Reference proteome</keyword>
<dbReference type="AlphaFoldDB" id="A0A250F8X2"/>
<dbReference type="KEGG" id="clk:CGC53_04015"/>
<proteinExistence type="predicted"/>
<dbReference type="RefSeq" id="WP_095913508.1">
    <property type="nucleotide sequence ID" value="NZ_CAUUPF010000020.1"/>
</dbReference>
<protein>
    <recommendedName>
        <fullName evidence="4">YbbR-like protein</fullName>
    </recommendedName>
</protein>
<dbReference type="EMBL" id="CP022384">
    <property type="protein sequence ID" value="ATA81570.1"/>
    <property type="molecule type" value="Genomic_DNA"/>
</dbReference>
<gene>
    <name evidence="2" type="ORF">CGC53_04015</name>
</gene>